<evidence type="ECO:0000313" key="3">
    <source>
        <dbReference type="Proteomes" id="UP000298030"/>
    </source>
</evidence>
<sequence>MKEQPSSTGWAYYGNVDNTTWGNVTYQDRASAASKRLTYVNDARHAIVKVDNATTLTRERGRGESRLYSYGMGSLIVMDALHIPYGCSVWPAFWTYGIQEEWPRAGEIDIIEAINGMDHNQIALHTTQGCFKGDTAAQSGQTLETDCSLPRGCIVRESKTGSFGRGFADAGGGVYALLMEATAISIWFFSRPDVPENLGSATPSSSIDVGTWGPPTAAYPPGRCDLENYFPPQNLVLLTTLCGVWAGVPSIYRSTCPGGTGSCFDDNVIGPGNKFDTAYWEIRYVRAYMNDQFSITTTSGGTGEPSQTTTSLAGPHAFAWTL</sequence>
<dbReference type="Proteomes" id="UP000298030">
    <property type="component" value="Unassembled WGS sequence"/>
</dbReference>
<dbReference type="SUPFAM" id="SSF49899">
    <property type="entry name" value="Concanavalin A-like lectins/glucanases"/>
    <property type="match status" value="1"/>
</dbReference>
<dbReference type="PANTHER" id="PTHR10963">
    <property type="entry name" value="GLYCOSYL HYDROLASE-RELATED"/>
    <property type="match status" value="1"/>
</dbReference>
<dbReference type="InterPro" id="IPR000757">
    <property type="entry name" value="Beta-glucanase-like"/>
</dbReference>
<dbReference type="Gene3D" id="2.60.120.200">
    <property type="match status" value="1"/>
</dbReference>
<dbReference type="AlphaFoldDB" id="A0A4Y7TDC4"/>
<proteinExistence type="predicted"/>
<organism evidence="2 3">
    <name type="scientific">Coprinellus micaceus</name>
    <name type="common">Glistening ink-cap mushroom</name>
    <name type="synonym">Coprinus micaceus</name>
    <dbReference type="NCBI Taxonomy" id="71717"/>
    <lineage>
        <taxon>Eukaryota</taxon>
        <taxon>Fungi</taxon>
        <taxon>Dikarya</taxon>
        <taxon>Basidiomycota</taxon>
        <taxon>Agaricomycotina</taxon>
        <taxon>Agaricomycetes</taxon>
        <taxon>Agaricomycetidae</taxon>
        <taxon>Agaricales</taxon>
        <taxon>Agaricineae</taxon>
        <taxon>Psathyrellaceae</taxon>
        <taxon>Coprinellus</taxon>
    </lineage>
</organism>
<dbReference type="Pfam" id="PF26113">
    <property type="entry name" value="GH16_XgeA"/>
    <property type="match status" value="1"/>
</dbReference>
<name>A0A4Y7TDC4_COPMI</name>
<evidence type="ECO:0000313" key="2">
    <source>
        <dbReference type="EMBL" id="TEB32167.1"/>
    </source>
</evidence>
<dbReference type="PANTHER" id="PTHR10963:SF24">
    <property type="entry name" value="GLYCOSIDASE C21B10.07-RELATED"/>
    <property type="match status" value="1"/>
</dbReference>
<dbReference type="OrthoDB" id="192832at2759"/>
<dbReference type="InterPro" id="IPR013320">
    <property type="entry name" value="ConA-like_dom_sf"/>
</dbReference>
<evidence type="ECO:0000259" key="1">
    <source>
        <dbReference type="PROSITE" id="PS51762"/>
    </source>
</evidence>
<gene>
    <name evidence="2" type="ORF">FA13DRAFT_1754582</name>
</gene>
<accession>A0A4Y7TDC4</accession>
<dbReference type="GO" id="GO:0004553">
    <property type="term" value="F:hydrolase activity, hydrolyzing O-glycosyl compounds"/>
    <property type="evidence" value="ECO:0007669"/>
    <property type="project" value="InterPro"/>
</dbReference>
<protein>
    <recommendedName>
        <fullName evidence="1">GH16 domain-containing protein</fullName>
    </recommendedName>
</protein>
<dbReference type="PROSITE" id="PS51762">
    <property type="entry name" value="GH16_2"/>
    <property type="match status" value="1"/>
</dbReference>
<keyword evidence="3" id="KW-1185">Reference proteome</keyword>
<dbReference type="InterPro" id="IPR050546">
    <property type="entry name" value="Glycosyl_Hydrlase_16"/>
</dbReference>
<dbReference type="GO" id="GO:0009251">
    <property type="term" value="P:glucan catabolic process"/>
    <property type="evidence" value="ECO:0007669"/>
    <property type="project" value="TreeGrafter"/>
</dbReference>
<dbReference type="EMBL" id="QPFP01000016">
    <property type="protein sequence ID" value="TEB32167.1"/>
    <property type="molecule type" value="Genomic_DNA"/>
</dbReference>
<reference evidence="2 3" key="1">
    <citation type="journal article" date="2019" name="Nat. Ecol. Evol.">
        <title>Megaphylogeny resolves global patterns of mushroom evolution.</title>
        <authorList>
            <person name="Varga T."/>
            <person name="Krizsan K."/>
            <person name="Foldi C."/>
            <person name="Dima B."/>
            <person name="Sanchez-Garcia M."/>
            <person name="Sanchez-Ramirez S."/>
            <person name="Szollosi G.J."/>
            <person name="Szarkandi J.G."/>
            <person name="Papp V."/>
            <person name="Albert L."/>
            <person name="Andreopoulos W."/>
            <person name="Angelini C."/>
            <person name="Antonin V."/>
            <person name="Barry K.W."/>
            <person name="Bougher N.L."/>
            <person name="Buchanan P."/>
            <person name="Buyck B."/>
            <person name="Bense V."/>
            <person name="Catcheside P."/>
            <person name="Chovatia M."/>
            <person name="Cooper J."/>
            <person name="Damon W."/>
            <person name="Desjardin D."/>
            <person name="Finy P."/>
            <person name="Geml J."/>
            <person name="Haridas S."/>
            <person name="Hughes K."/>
            <person name="Justo A."/>
            <person name="Karasinski D."/>
            <person name="Kautmanova I."/>
            <person name="Kiss B."/>
            <person name="Kocsube S."/>
            <person name="Kotiranta H."/>
            <person name="LaButti K.M."/>
            <person name="Lechner B.E."/>
            <person name="Liimatainen K."/>
            <person name="Lipzen A."/>
            <person name="Lukacs Z."/>
            <person name="Mihaltcheva S."/>
            <person name="Morgado L.N."/>
            <person name="Niskanen T."/>
            <person name="Noordeloos M.E."/>
            <person name="Ohm R.A."/>
            <person name="Ortiz-Santana B."/>
            <person name="Ovrebo C."/>
            <person name="Racz N."/>
            <person name="Riley R."/>
            <person name="Savchenko A."/>
            <person name="Shiryaev A."/>
            <person name="Soop K."/>
            <person name="Spirin V."/>
            <person name="Szebenyi C."/>
            <person name="Tomsovsky M."/>
            <person name="Tulloss R.E."/>
            <person name="Uehling J."/>
            <person name="Grigoriev I.V."/>
            <person name="Vagvolgyi C."/>
            <person name="Papp T."/>
            <person name="Martin F.M."/>
            <person name="Miettinen O."/>
            <person name="Hibbett D.S."/>
            <person name="Nagy L.G."/>
        </authorList>
    </citation>
    <scope>NUCLEOTIDE SEQUENCE [LARGE SCALE GENOMIC DNA]</scope>
    <source>
        <strain evidence="2 3">FP101781</strain>
    </source>
</reference>
<dbReference type="STRING" id="71717.A0A4Y7TDC4"/>
<feature type="domain" description="GH16" evidence="1">
    <location>
        <begin position="19"/>
        <end position="254"/>
    </location>
</feature>
<comment type="caution">
    <text evidence="2">The sequence shown here is derived from an EMBL/GenBank/DDBJ whole genome shotgun (WGS) entry which is preliminary data.</text>
</comment>